<dbReference type="RefSeq" id="WP_003962913.1">
    <property type="nucleotide sequence ID" value="NZ_CM000914.1"/>
</dbReference>
<evidence type="ECO:0000313" key="3">
    <source>
        <dbReference type="Proteomes" id="UP000002357"/>
    </source>
</evidence>
<feature type="region of interest" description="Disordered" evidence="1">
    <location>
        <begin position="203"/>
        <end position="358"/>
    </location>
</feature>
<name>D5SI15_STRCL</name>
<dbReference type="AlphaFoldDB" id="D5SI15"/>
<accession>D5SI15</accession>
<dbReference type="Proteomes" id="UP000002357">
    <property type="component" value="Plasmid pSCL4"/>
</dbReference>
<feature type="compositionally biased region" description="Low complexity" evidence="1">
    <location>
        <begin position="241"/>
        <end position="273"/>
    </location>
</feature>
<sequence>MASRESTPDNRSAAAGSVRRAAAVAVLAEEPTSGLFPAPAPGAGAGEAEGKPGAGPSGAPETAGATATATASTTAVPTISGTASSAASPTVSSAAAAPAESSPATAAAGAPGTESAGTAGTGTATTSAADSTGTGTAAVAEGATRAGTLSAVRARLATAARASGPGSGRNEDSGETPPGRPNKPLIAAAVLGGLVLVAVPFLVSGSDEEKPRSSVAEGPGGSPMDPDSIGQGLVPGEERVAAPGAAKGAPARPGAAPAGAPRPGGPPALTAPGPLGPVPGPQDGGLPVPGTGTGAGAPKPGGAPADEAPGAPDRKTPGTRAPAPDKKPPAKPAEPAKPATPKPAKPAKPAPAVPPPAPAPATFSHLIGLGCDTPGFATGDWYVDKNEGWLKHWGSTKSHGCNGLFYSMPMSGSSTSDGIWAQWKFYTGKVQKGLCAVEVFIPDVGNNDYVGGTPAHYTVYQAFSQKAKNVVGTFRINQPSRLGQWVSAGTYRIGGNKISVVLDNRGSGADNRHAAAGPVRVNCTAS</sequence>
<geneLocation type="plasmid" evidence="2 3">
    <name>pSCL4</name>
</geneLocation>
<gene>
    <name evidence="2" type="ORF">SCLAV_p0065</name>
</gene>
<proteinExistence type="predicted"/>
<feature type="compositionally biased region" description="Pro residues" evidence="1">
    <location>
        <begin position="338"/>
        <end position="358"/>
    </location>
</feature>
<reference evidence="2 3" key="1">
    <citation type="journal article" date="2010" name="Genome Biol. Evol.">
        <title>The sequence of a 1.8-mb bacterial linear plasmid reveals a rich evolutionary reservoir of secondary metabolic pathways.</title>
        <authorList>
            <person name="Medema M.H."/>
            <person name="Trefzer A."/>
            <person name="Kovalchuk A."/>
            <person name="van den Berg M."/>
            <person name="Mueller U."/>
            <person name="Heijne W."/>
            <person name="Wu L."/>
            <person name="Alam M.T."/>
            <person name="Ronning C.M."/>
            <person name="Nierman W.C."/>
            <person name="Bovenberg R.A.L."/>
            <person name="Breitling R."/>
            <person name="Takano E."/>
        </authorList>
    </citation>
    <scope>NUCLEOTIDE SEQUENCE [LARGE SCALE GENOMIC DNA]</scope>
    <source>
        <strain evidence="3">ATCC 27064 / DSM 738 / JCM 4710 / NBRC 13307 / NCIMB 12785 / NRRL 3585 / VKM Ac-602</strain>
        <plasmid evidence="2">pSCL4</plasmid>
    </source>
</reference>
<keyword evidence="3" id="KW-1185">Reference proteome</keyword>
<dbReference type="eggNOG" id="ENOG5033C92">
    <property type="taxonomic scope" value="Bacteria"/>
</dbReference>
<evidence type="ECO:0000256" key="1">
    <source>
        <dbReference type="SAM" id="MobiDB-lite"/>
    </source>
</evidence>
<feature type="compositionally biased region" description="Low complexity" evidence="1">
    <location>
        <begin position="11"/>
        <end position="28"/>
    </location>
</feature>
<feature type="compositionally biased region" description="Gly residues" evidence="1">
    <location>
        <begin position="43"/>
        <end position="56"/>
    </location>
</feature>
<feature type="compositionally biased region" description="Low complexity" evidence="1">
    <location>
        <begin position="57"/>
        <end position="163"/>
    </location>
</feature>
<organism evidence="2 3">
    <name type="scientific">Streptomyces clavuligerus</name>
    <dbReference type="NCBI Taxonomy" id="1901"/>
    <lineage>
        <taxon>Bacteria</taxon>
        <taxon>Bacillati</taxon>
        <taxon>Actinomycetota</taxon>
        <taxon>Actinomycetes</taxon>
        <taxon>Kitasatosporales</taxon>
        <taxon>Streptomycetaceae</taxon>
        <taxon>Streptomyces</taxon>
    </lineage>
</organism>
<dbReference type="EMBL" id="CM000914">
    <property type="protein sequence ID" value="EFG03558.2"/>
    <property type="molecule type" value="Genomic_DNA"/>
</dbReference>
<protein>
    <submittedName>
        <fullName evidence="2">Uncharacterized protein</fullName>
    </submittedName>
</protein>
<feature type="region of interest" description="Disordered" evidence="1">
    <location>
        <begin position="1"/>
        <end position="185"/>
    </location>
</feature>
<evidence type="ECO:0000313" key="2">
    <source>
        <dbReference type="EMBL" id="EFG03558.2"/>
    </source>
</evidence>
<feature type="compositionally biased region" description="Low complexity" evidence="1">
    <location>
        <begin position="284"/>
        <end position="311"/>
    </location>
</feature>
<dbReference type="GeneID" id="93734846"/>
<keyword evidence="2" id="KW-0614">Plasmid</keyword>